<dbReference type="InterPro" id="IPR018846">
    <property type="entry name" value="Beta-prop_RSE1/DDB1/CPSF1_1st"/>
</dbReference>
<accession>A0A0K9P0L1</accession>
<dbReference type="AlphaFoldDB" id="A0A0K9P0L1"/>
<protein>
    <recommendedName>
        <fullName evidence="1">RSE1/DDB1/CPSF1 first beta-propeller domain-containing protein</fullName>
    </recommendedName>
</protein>
<reference evidence="3" key="1">
    <citation type="journal article" date="2016" name="Nature">
        <title>The genome of the seagrass Zostera marina reveals angiosperm adaptation to the sea.</title>
        <authorList>
            <person name="Olsen J.L."/>
            <person name="Rouze P."/>
            <person name="Verhelst B."/>
            <person name="Lin Y.-C."/>
            <person name="Bayer T."/>
            <person name="Collen J."/>
            <person name="Dattolo E."/>
            <person name="De Paoli E."/>
            <person name="Dittami S."/>
            <person name="Maumus F."/>
            <person name="Michel G."/>
            <person name="Kersting A."/>
            <person name="Lauritano C."/>
            <person name="Lohaus R."/>
            <person name="Toepel M."/>
            <person name="Tonon T."/>
            <person name="Vanneste K."/>
            <person name="Amirebrahimi M."/>
            <person name="Brakel J."/>
            <person name="Bostroem C."/>
            <person name="Chovatia M."/>
            <person name="Grimwood J."/>
            <person name="Jenkins J.W."/>
            <person name="Jueterbock A."/>
            <person name="Mraz A."/>
            <person name="Stam W.T."/>
            <person name="Tice H."/>
            <person name="Bornberg-Bauer E."/>
            <person name="Green P.J."/>
            <person name="Pearson G.A."/>
            <person name="Procaccini G."/>
            <person name="Duarte C.M."/>
            <person name="Schmutz J."/>
            <person name="Reusch T.B.H."/>
            <person name="Van de Peer Y."/>
        </authorList>
    </citation>
    <scope>NUCLEOTIDE SEQUENCE [LARGE SCALE GENOMIC DNA]</scope>
    <source>
        <strain evidence="3">cv. Finnish</strain>
    </source>
</reference>
<dbReference type="InterPro" id="IPR015943">
    <property type="entry name" value="WD40/YVTN_repeat-like_dom_sf"/>
</dbReference>
<dbReference type="Gene3D" id="2.130.10.10">
    <property type="entry name" value="YVTN repeat-like/Quinoprotein amine dehydrogenase"/>
    <property type="match status" value="1"/>
</dbReference>
<evidence type="ECO:0000313" key="3">
    <source>
        <dbReference type="Proteomes" id="UP000036987"/>
    </source>
</evidence>
<dbReference type="PANTHER" id="PTHR10644">
    <property type="entry name" value="DNA REPAIR/RNA PROCESSING CPSF FAMILY"/>
    <property type="match status" value="1"/>
</dbReference>
<evidence type="ECO:0000313" key="2">
    <source>
        <dbReference type="EMBL" id="KMZ61740.1"/>
    </source>
</evidence>
<keyword evidence="3" id="KW-1185">Reference proteome</keyword>
<evidence type="ECO:0000259" key="1">
    <source>
        <dbReference type="Pfam" id="PF10433"/>
    </source>
</evidence>
<dbReference type="InterPro" id="IPR050358">
    <property type="entry name" value="RSE1/DDB1/CFT1"/>
</dbReference>
<dbReference type="OrthoDB" id="433457at2759"/>
<dbReference type="Pfam" id="PF10433">
    <property type="entry name" value="Beta-prop_RSE1_1st"/>
    <property type="match status" value="1"/>
</dbReference>
<proteinExistence type="predicted"/>
<organism evidence="2 3">
    <name type="scientific">Zostera marina</name>
    <name type="common">Eelgrass</name>
    <dbReference type="NCBI Taxonomy" id="29655"/>
    <lineage>
        <taxon>Eukaryota</taxon>
        <taxon>Viridiplantae</taxon>
        <taxon>Streptophyta</taxon>
        <taxon>Embryophyta</taxon>
        <taxon>Tracheophyta</taxon>
        <taxon>Spermatophyta</taxon>
        <taxon>Magnoliopsida</taxon>
        <taxon>Liliopsida</taxon>
        <taxon>Zosteraceae</taxon>
        <taxon>Zostera</taxon>
    </lineage>
</organism>
<dbReference type="EMBL" id="LFYR01001430">
    <property type="protein sequence ID" value="KMZ61740.1"/>
    <property type="molecule type" value="Genomic_DNA"/>
</dbReference>
<gene>
    <name evidence="2" type="ORF">ZOSMA_4G00240</name>
</gene>
<sequence>MSMWNYVVTAHKPTNVTHSCVGNFTSPQELNLIIAKCTRFEIHLLTPQGLQPMLDVPIYGRIATLELFRPHGETQDFLFIATERYKFCVLQWDGETKELITRAMGDVSDRIGRPTDNGQLQHLLGLMDLICGQESNYTRFWDFPIYTITRNIQSNYKDDGFELYVNRTNILILC</sequence>
<dbReference type="Proteomes" id="UP000036987">
    <property type="component" value="Unassembled WGS sequence"/>
</dbReference>
<comment type="caution">
    <text evidence="2">The sequence shown here is derived from an EMBL/GenBank/DDBJ whole genome shotgun (WGS) entry which is preliminary data.</text>
</comment>
<name>A0A0K9P0L1_ZOSMR</name>
<dbReference type="STRING" id="29655.A0A0K9P0L1"/>
<feature type="domain" description="RSE1/DDB1/CPSF1 first beta-propeller" evidence="1">
    <location>
        <begin position="16"/>
        <end position="119"/>
    </location>
</feature>